<dbReference type="Proteomes" id="UP001516662">
    <property type="component" value="Unassembled WGS sequence"/>
</dbReference>
<keyword evidence="2" id="KW-1185">Reference proteome</keyword>
<evidence type="ECO:0000313" key="1">
    <source>
        <dbReference type="EMBL" id="MBE4910343.1"/>
    </source>
</evidence>
<name>A0ABR9QPC7_9BACI</name>
<reference evidence="1 2" key="1">
    <citation type="submission" date="2020-10" db="EMBL/GenBank/DDBJ databases">
        <title>Bacillus sp. HD4P25, an endophyte from a halophyte.</title>
        <authorList>
            <person name="Sun J.-Q."/>
        </authorList>
    </citation>
    <scope>NUCLEOTIDE SEQUENCE [LARGE SCALE GENOMIC DNA]</scope>
    <source>
        <strain evidence="1 2">YIM 93174</strain>
    </source>
</reference>
<dbReference type="RefSeq" id="WP_193539587.1">
    <property type="nucleotide sequence ID" value="NZ_JADCLJ010000024.1"/>
</dbReference>
<evidence type="ECO:0008006" key="3">
    <source>
        <dbReference type="Google" id="ProtNLM"/>
    </source>
</evidence>
<sequence length="139" mass="16440">MLIKQCKGYELEKAQSNTSEDFFNRSEVTFSVNGEERTFHLLYIRYFDEVFSQFTPYESDPVFTVGSTNIEFKDIVGLVCLLKNPGFQNRKRVYINTQKEFEEYFKDIEFDKLPEIFESIMRSGSYELKSPLSFIVQTQ</sequence>
<gene>
    <name evidence="1" type="ORF">IMZ08_20085</name>
</gene>
<comment type="caution">
    <text evidence="1">The sequence shown here is derived from an EMBL/GenBank/DDBJ whole genome shotgun (WGS) entry which is preliminary data.</text>
</comment>
<evidence type="ECO:0000313" key="2">
    <source>
        <dbReference type="Proteomes" id="UP001516662"/>
    </source>
</evidence>
<proteinExistence type="predicted"/>
<protein>
    <recommendedName>
        <fullName evidence="3">BTB domain-containing protein</fullName>
    </recommendedName>
</protein>
<accession>A0ABR9QPC7</accession>
<dbReference type="EMBL" id="JADCLJ010000024">
    <property type="protein sequence ID" value="MBE4910343.1"/>
    <property type="molecule type" value="Genomic_DNA"/>
</dbReference>
<organism evidence="1 2">
    <name type="scientific">Litchfieldia luteola</name>
    <dbReference type="NCBI Taxonomy" id="682179"/>
    <lineage>
        <taxon>Bacteria</taxon>
        <taxon>Bacillati</taxon>
        <taxon>Bacillota</taxon>
        <taxon>Bacilli</taxon>
        <taxon>Bacillales</taxon>
        <taxon>Bacillaceae</taxon>
        <taxon>Litchfieldia</taxon>
    </lineage>
</organism>